<keyword evidence="4 6" id="KW-1133">Transmembrane helix</keyword>
<dbReference type="RefSeq" id="WP_269423400.1">
    <property type="nucleotide sequence ID" value="NZ_JAPWGY010000003.1"/>
</dbReference>
<evidence type="ECO:0000313" key="8">
    <source>
        <dbReference type="Proteomes" id="UP001069802"/>
    </source>
</evidence>
<keyword evidence="3 6" id="KW-0812">Transmembrane</keyword>
<evidence type="ECO:0000256" key="5">
    <source>
        <dbReference type="ARBA" id="ARBA00023136"/>
    </source>
</evidence>
<dbReference type="InterPro" id="IPR023353">
    <property type="entry name" value="LemA-like_dom_sf"/>
</dbReference>
<keyword evidence="8" id="KW-1185">Reference proteome</keyword>
<proteinExistence type="inferred from homology"/>
<dbReference type="PANTHER" id="PTHR34478:SF2">
    <property type="entry name" value="MEMBRANE PROTEIN"/>
    <property type="match status" value="1"/>
</dbReference>
<dbReference type="InterPro" id="IPR007156">
    <property type="entry name" value="MamQ_LemA"/>
</dbReference>
<dbReference type="PANTHER" id="PTHR34478">
    <property type="entry name" value="PROTEIN LEMA"/>
    <property type="match status" value="1"/>
</dbReference>
<keyword evidence="5 6" id="KW-0472">Membrane</keyword>
<protein>
    <submittedName>
        <fullName evidence="7">LemA family protein</fullName>
    </submittedName>
</protein>
<organism evidence="7 8">
    <name type="scientific">Kiloniella laminariae</name>
    <dbReference type="NCBI Taxonomy" id="454162"/>
    <lineage>
        <taxon>Bacteria</taxon>
        <taxon>Pseudomonadati</taxon>
        <taxon>Pseudomonadota</taxon>
        <taxon>Alphaproteobacteria</taxon>
        <taxon>Rhodospirillales</taxon>
        <taxon>Kiloniellaceae</taxon>
        <taxon>Kiloniella</taxon>
    </lineage>
</organism>
<accession>A0ABT4LJE9</accession>
<evidence type="ECO:0000256" key="6">
    <source>
        <dbReference type="SAM" id="Phobius"/>
    </source>
</evidence>
<dbReference type="EMBL" id="JAPWGY010000003">
    <property type="protein sequence ID" value="MCZ4281231.1"/>
    <property type="molecule type" value="Genomic_DNA"/>
</dbReference>
<comment type="similarity">
    <text evidence="2">Belongs to the LemA family.</text>
</comment>
<gene>
    <name evidence="7" type="ORF">O4H49_10615</name>
</gene>
<sequence length="190" mass="21145">MLSLSTLALMSAGVLLVLFLWAIAIYNKLVRYRQQAAEGWSGIDVQLKRRANLIPNLVETVKGYASHEKSTLEAVTESRARCADAVRGPVPERGAAEGLLSQALVGLFAVVEDYPDLKADESFLGLQKSLSEIEDNIQMARRYYNGTVRILNIAVESFPDVLVARQFHFERADYFQIEDSQDRLVPGVSL</sequence>
<evidence type="ECO:0000256" key="1">
    <source>
        <dbReference type="ARBA" id="ARBA00004167"/>
    </source>
</evidence>
<evidence type="ECO:0000256" key="4">
    <source>
        <dbReference type="ARBA" id="ARBA00022989"/>
    </source>
</evidence>
<comment type="caution">
    <text evidence="7">The sequence shown here is derived from an EMBL/GenBank/DDBJ whole genome shotgun (WGS) entry which is preliminary data.</text>
</comment>
<dbReference type="Gene3D" id="1.20.1440.20">
    <property type="entry name" value="LemA-like domain"/>
    <property type="match status" value="1"/>
</dbReference>
<feature type="transmembrane region" description="Helical" evidence="6">
    <location>
        <begin position="6"/>
        <end position="26"/>
    </location>
</feature>
<evidence type="ECO:0000256" key="2">
    <source>
        <dbReference type="ARBA" id="ARBA00008854"/>
    </source>
</evidence>
<evidence type="ECO:0000313" key="7">
    <source>
        <dbReference type="EMBL" id="MCZ4281231.1"/>
    </source>
</evidence>
<evidence type="ECO:0000256" key="3">
    <source>
        <dbReference type="ARBA" id="ARBA00022692"/>
    </source>
</evidence>
<dbReference type="Proteomes" id="UP001069802">
    <property type="component" value="Unassembled WGS sequence"/>
</dbReference>
<comment type="subcellular location">
    <subcellularLocation>
        <location evidence="1">Membrane</location>
        <topology evidence="1">Single-pass membrane protein</topology>
    </subcellularLocation>
</comment>
<dbReference type="Pfam" id="PF04011">
    <property type="entry name" value="LemA"/>
    <property type="match status" value="1"/>
</dbReference>
<reference evidence="7" key="1">
    <citation type="submission" date="2022-12" db="EMBL/GenBank/DDBJ databases">
        <title>Bacterial isolates from different developmental stages of Nematostella vectensis.</title>
        <authorList>
            <person name="Fraune S."/>
        </authorList>
    </citation>
    <scope>NUCLEOTIDE SEQUENCE</scope>
    <source>
        <strain evidence="7">G21630-S1</strain>
    </source>
</reference>
<name>A0ABT4LJE9_9PROT</name>
<dbReference type="SUPFAM" id="SSF140478">
    <property type="entry name" value="LemA-like"/>
    <property type="match status" value="1"/>
</dbReference>